<dbReference type="AlphaFoldDB" id="A0A508WSM2"/>
<protein>
    <submittedName>
        <fullName evidence="1">Uncharacterized protein</fullName>
    </submittedName>
</protein>
<proteinExistence type="predicted"/>
<name>A0A508WSM2_9HYPH</name>
<organism evidence="1">
    <name type="scientific">Sinorhizobium medicae</name>
    <dbReference type="NCBI Taxonomy" id="110321"/>
    <lineage>
        <taxon>Bacteria</taxon>
        <taxon>Pseudomonadati</taxon>
        <taxon>Pseudomonadota</taxon>
        <taxon>Alphaproteobacteria</taxon>
        <taxon>Hyphomicrobiales</taxon>
        <taxon>Rhizobiaceae</taxon>
        <taxon>Sinorhizobium/Ensifer group</taxon>
        <taxon>Sinorhizobium</taxon>
    </lineage>
</organism>
<accession>A0A508WSM2</accession>
<evidence type="ECO:0000313" key="1">
    <source>
        <dbReference type="EMBL" id="VTZ60215.1"/>
    </source>
</evidence>
<sequence>MRMRGRFERASQLCYAASGIMVAEPGLFNDRTGLSEIKVSAAFSQGISSAVASPINPCVF</sequence>
<dbReference type="EMBL" id="CABFNB010000052">
    <property type="protein sequence ID" value="VTZ60215.1"/>
    <property type="molecule type" value="Genomic_DNA"/>
</dbReference>
<gene>
    <name evidence="1" type="ORF">EMEDMD4_1450002</name>
</gene>
<dbReference type="Proteomes" id="UP000507954">
    <property type="component" value="Unassembled WGS sequence"/>
</dbReference>
<reference evidence="1" key="1">
    <citation type="submission" date="2019-06" db="EMBL/GenBank/DDBJ databases">
        <authorList>
            <person name="Le Quere A."/>
            <person name="Colella S."/>
        </authorList>
    </citation>
    <scope>NUCLEOTIDE SEQUENCE</scope>
    <source>
        <strain evidence="1">EmedicaeMD41</strain>
    </source>
</reference>